<dbReference type="PANTHER" id="PTHR44520">
    <property type="entry name" value="RESPONSE REGULATOR RCP1-RELATED"/>
    <property type="match status" value="1"/>
</dbReference>
<dbReference type="Proteomes" id="UP000772618">
    <property type="component" value="Unassembled WGS sequence"/>
</dbReference>
<dbReference type="Gene3D" id="3.40.50.2300">
    <property type="match status" value="1"/>
</dbReference>
<proteinExistence type="predicted"/>
<evidence type="ECO:0000313" key="4">
    <source>
        <dbReference type="Proteomes" id="UP000772618"/>
    </source>
</evidence>
<comment type="caution">
    <text evidence="3">The sequence shown here is derived from an EMBL/GenBank/DDBJ whole genome shotgun (WGS) entry which is preliminary data.</text>
</comment>
<dbReference type="InterPro" id="IPR001789">
    <property type="entry name" value="Sig_transdc_resp-reg_receiver"/>
</dbReference>
<dbReference type="Pfam" id="PF00072">
    <property type="entry name" value="Response_reg"/>
    <property type="match status" value="1"/>
</dbReference>
<gene>
    <name evidence="3" type="ORF">KK060_16330</name>
</gene>
<dbReference type="SMART" id="SM00448">
    <property type="entry name" value="REC"/>
    <property type="match status" value="1"/>
</dbReference>
<evidence type="ECO:0000256" key="1">
    <source>
        <dbReference type="PROSITE-ProRule" id="PRU00169"/>
    </source>
</evidence>
<evidence type="ECO:0000259" key="2">
    <source>
        <dbReference type="PROSITE" id="PS50110"/>
    </source>
</evidence>
<keyword evidence="4" id="KW-1185">Reference proteome</keyword>
<dbReference type="SUPFAM" id="SSF52172">
    <property type="entry name" value="CheY-like"/>
    <property type="match status" value="1"/>
</dbReference>
<sequence>MIIFYADDDPEDCELFNEALQQIDPAIKSIIAKDGREALAYLQNSRDLPDYIFLDINMPLVDGKKCLIEIKKDFRLKQVPVIMYSTTSDTNEIREYYKLGAHDFLIKPNNFSTLCDCLESIFNLSKSRRIM</sequence>
<organism evidence="3 4">
    <name type="scientific">Chryseosolibacter indicus</name>
    <dbReference type="NCBI Taxonomy" id="2782351"/>
    <lineage>
        <taxon>Bacteria</taxon>
        <taxon>Pseudomonadati</taxon>
        <taxon>Bacteroidota</taxon>
        <taxon>Cytophagia</taxon>
        <taxon>Cytophagales</taxon>
        <taxon>Chryseotaleaceae</taxon>
        <taxon>Chryseosolibacter</taxon>
    </lineage>
</organism>
<evidence type="ECO:0000313" key="3">
    <source>
        <dbReference type="EMBL" id="MBT1704861.1"/>
    </source>
</evidence>
<protein>
    <submittedName>
        <fullName evidence="3">Response regulator</fullName>
    </submittedName>
</protein>
<dbReference type="PANTHER" id="PTHR44520:SF2">
    <property type="entry name" value="RESPONSE REGULATOR RCP1"/>
    <property type="match status" value="1"/>
</dbReference>
<keyword evidence="1" id="KW-0597">Phosphoprotein</keyword>
<dbReference type="InterPro" id="IPR011006">
    <property type="entry name" value="CheY-like_superfamily"/>
</dbReference>
<dbReference type="InterPro" id="IPR052893">
    <property type="entry name" value="TCS_response_regulator"/>
</dbReference>
<name>A0ABS5VUI5_9BACT</name>
<dbReference type="RefSeq" id="WP_254154822.1">
    <property type="nucleotide sequence ID" value="NZ_JAHESD010000041.1"/>
</dbReference>
<dbReference type="EMBL" id="JAHESD010000041">
    <property type="protein sequence ID" value="MBT1704861.1"/>
    <property type="molecule type" value="Genomic_DNA"/>
</dbReference>
<accession>A0ABS5VUI5</accession>
<reference evidence="3 4" key="1">
    <citation type="submission" date="2021-05" db="EMBL/GenBank/DDBJ databases">
        <title>A Polyphasic approach of four new species of the genus Ohtaekwangia: Ohtaekwangia histidinii sp. nov., Ohtaekwangia cretensis sp. nov., Ohtaekwangia indiensis sp. nov., Ohtaekwangia reichenbachii sp. nov. from diverse environment.</title>
        <authorList>
            <person name="Octaviana S."/>
        </authorList>
    </citation>
    <scope>NUCLEOTIDE SEQUENCE [LARGE SCALE GENOMIC DNA]</scope>
    <source>
        <strain evidence="3 4">PWU20</strain>
    </source>
</reference>
<feature type="modified residue" description="4-aspartylphosphate" evidence="1">
    <location>
        <position position="55"/>
    </location>
</feature>
<feature type="domain" description="Response regulatory" evidence="2">
    <location>
        <begin position="2"/>
        <end position="122"/>
    </location>
</feature>
<dbReference type="PROSITE" id="PS50110">
    <property type="entry name" value="RESPONSE_REGULATORY"/>
    <property type="match status" value="1"/>
</dbReference>